<feature type="region of interest" description="Disordered" evidence="1">
    <location>
        <begin position="1"/>
        <end position="30"/>
    </location>
</feature>
<dbReference type="AlphaFoldDB" id="A0A9Q9B8L1"/>
<proteinExistence type="predicted"/>
<protein>
    <submittedName>
        <fullName evidence="2">Uncharacterized protein</fullName>
    </submittedName>
</protein>
<feature type="compositionally biased region" description="Low complexity" evidence="1">
    <location>
        <begin position="9"/>
        <end position="18"/>
    </location>
</feature>
<accession>A0A9Q9B8L1</accession>
<reference evidence="2" key="1">
    <citation type="submission" date="2022-06" db="EMBL/GenBank/DDBJ databases">
        <title>Complete genome sequences of two strains of the flax pathogen Septoria linicola.</title>
        <authorList>
            <person name="Lapalu N."/>
            <person name="Simon A."/>
            <person name="Demenou B."/>
            <person name="Paumier D."/>
            <person name="Guillot M.-P."/>
            <person name="Gout L."/>
            <person name="Valade R."/>
        </authorList>
    </citation>
    <scope>NUCLEOTIDE SEQUENCE</scope>
    <source>
        <strain evidence="2">SE15195</strain>
    </source>
</reference>
<name>A0A9Q9B8L1_9PEZI</name>
<gene>
    <name evidence="2" type="ORF">Slin15195_G116800</name>
</gene>
<evidence type="ECO:0000313" key="2">
    <source>
        <dbReference type="EMBL" id="USW58361.1"/>
    </source>
</evidence>
<keyword evidence="3" id="KW-1185">Reference proteome</keyword>
<organism evidence="2 3">
    <name type="scientific">Septoria linicola</name>
    <dbReference type="NCBI Taxonomy" id="215465"/>
    <lineage>
        <taxon>Eukaryota</taxon>
        <taxon>Fungi</taxon>
        <taxon>Dikarya</taxon>
        <taxon>Ascomycota</taxon>
        <taxon>Pezizomycotina</taxon>
        <taxon>Dothideomycetes</taxon>
        <taxon>Dothideomycetidae</taxon>
        <taxon>Mycosphaerellales</taxon>
        <taxon>Mycosphaerellaceae</taxon>
        <taxon>Septoria</taxon>
    </lineage>
</organism>
<dbReference type="EMBL" id="CP099428">
    <property type="protein sequence ID" value="USW58361.1"/>
    <property type="molecule type" value="Genomic_DNA"/>
</dbReference>
<dbReference type="Proteomes" id="UP001056384">
    <property type="component" value="Chromosome 11"/>
</dbReference>
<evidence type="ECO:0000256" key="1">
    <source>
        <dbReference type="SAM" id="MobiDB-lite"/>
    </source>
</evidence>
<feature type="region of interest" description="Disordered" evidence="1">
    <location>
        <begin position="66"/>
        <end position="92"/>
    </location>
</feature>
<sequence length="126" mass="13817">MTPRPTSPPSSSSNSAQTKPPPPPRLQPNTTHRVQTLHIENLHITHIRQLEHILAHVNHIRIKNTYLDHPSTHPTSSSSSAEADPNDAAQADALAMIQKTDAEQSESAKEQSEADVMLVAEKLRNA</sequence>
<evidence type="ECO:0000313" key="3">
    <source>
        <dbReference type="Proteomes" id="UP001056384"/>
    </source>
</evidence>